<reference evidence="5" key="1">
    <citation type="journal article" date="2019" name="Int. J. Syst. Evol. Microbiol.">
        <title>The Global Catalogue of Microorganisms (GCM) 10K type strain sequencing project: providing services to taxonomists for standard genome sequencing and annotation.</title>
        <authorList>
            <consortium name="The Broad Institute Genomics Platform"/>
            <consortium name="The Broad Institute Genome Sequencing Center for Infectious Disease"/>
            <person name="Wu L."/>
            <person name="Ma J."/>
        </authorList>
    </citation>
    <scope>NUCLEOTIDE SEQUENCE [LARGE SCALE GENOMIC DNA]</scope>
    <source>
        <strain evidence="5">CGMCC 4.7144</strain>
    </source>
</reference>
<keyword evidence="2" id="KW-0812">Transmembrane</keyword>
<dbReference type="InterPro" id="IPR051162">
    <property type="entry name" value="T4SS_component"/>
</dbReference>
<dbReference type="PANTHER" id="PTHR30121">
    <property type="entry name" value="UNCHARACTERIZED PROTEIN YJGR-RELATED"/>
    <property type="match status" value="1"/>
</dbReference>
<evidence type="ECO:0000259" key="3">
    <source>
        <dbReference type="Pfam" id="PF01935"/>
    </source>
</evidence>
<protein>
    <submittedName>
        <fullName evidence="4">Type IV secretory system conjugative DNA transfer family protein</fullName>
    </submittedName>
</protein>
<evidence type="ECO:0000256" key="2">
    <source>
        <dbReference type="SAM" id="Phobius"/>
    </source>
</evidence>
<dbReference type="InterPro" id="IPR002789">
    <property type="entry name" value="HerA_central"/>
</dbReference>
<dbReference type="RefSeq" id="WP_377515645.1">
    <property type="nucleotide sequence ID" value="NZ_JBHSQS010000028.1"/>
</dbReference>
<dbReference type="PANTHER" id="PTHR30121:SF11">
    <property type="entry name" value="AAA+ ATPASE DOMAIN-CONTAINING PROTEIN"/>
    <property type="match status" value="1"/>
</dbReference>
<dbReference type="Gene3D" id="3.40.50.300">
    <property type="entry name" value="P-loop containing nucleotide triphosphate hydrolases"/>
    <property type="match status" value="2"/>
</dbReference>
<name>A0ABW1HEQ1_9ACTN</name>
<keyword evidence="2" id="KW-0472">Membrane</keyword>
<dbReference type="SUPFAM" id="SSF52540">
    <property type="entry name" value="P-loop containing nucleoside triphosphate hydrolases"/>
    <property type="match status" value="1"/>
</dbReference>
<dbReference type="Proteomes" id="UP001596226">
    <property type="component" value="Unassembled WGS sequence"/>
</dbReference>
<dbReference type="EMBL" id="JBHSQS010000028">
    <property type="protein sequence ID" value="MFC5927268.1"/>
    <property type="molecule type" value="Genomic_DNA"/>
</dbReference>
<dbReference type="CDD" id="cd01127">
    <property type="entry name" value="TrwB_TraG_TraD_VirD4"/>
    <property type="match status" value="2"/>
</dbReference>
<keyword evidence="5" id="KW-1185">Reference proteome</keyword>
<keyword evidence="2" id="KW-1133">Transmembrane helix</keyword>
<evidence type="ECO:0000256" key="1">
    <source>
        <dbReference type="SAM" id="MobiDB-lite"/>
    </source>
</evidence>
<feature type="compositionally biased region" description="Pro residues" evidence="1">
    <location>
        <begin position="8"/>
        <end position="20"/>
    </location>
</feature>
<feature type="domain" description="Helicase HerA central" evidence="3">
    <location>
        <begin position="431"/>
        <end position="503"/>
    </location>
</feature>
<accession>A0ABW1HEQ1</accession>
<evidence type="ECO:0000313" key="5">
    <source>
        <dbReference type="Proteomes" id="UP001596226"/>
    </source>
</evidence>
<evidence type="ECO:0000313" key="4">
    <source>
        <dbReference type="EMBL" id="MFC5927268.1"/>
    </source>
</evidence>
<comment type="caution">
    <text evidence="4">The sequence shown here is derived from an EMBL/GenBank/DDBJ whole genome shotgun (WGS) entry which is preliminary data.</text>
</comment>
<dbReference type="InterPro" id="IPR027417">
    <property type="entry name" value="P-loop_NTPase"/>
</dbReference>
<gene>
    <name evidence="4" type="ORF">ACFQGL_28400</name>
</gene>
<organism evidence="4 5">
    <name type="scientific">Micromonospora vulcania</name>
    <dbReference type="NCBI Taxonomy" id="1441873"/>
    <lineage>
        <taxon>Bacteria</taxon>
        <taxon>Bacillati</taxon>
        <taxon>Actinomycetota</taxon>
        <taxon>Actinomycetes</taxon>
        <taxon>Micromonosporales</taxon>
        <taxon>Micromonosporaceae</taxon>
        <taxon>Micromonospora</taxon>
    </lineage>
</organism>
<proteinExistence type="predicted"/>
<dbReference type="Pfam" id="PF01935">
    <property type="entry name" value="DUF87"/>
    <property type="match status" value="1"/>
</dbReference>
<feature type="transmembrane region" description="Helical" evidence="2">
    <location>
        <begin position="46"/>
        <end position="65"/>
    </location>
</feature>
<sequence length="836" mass="90681">MTTLASSTPPPSPFSPPSPFVPPPVPSNPIADAIVNALRWVTDRPWLAIVIAALGLVVLVARGQLHSWRHRRLHRHAHQVVITPPPEVDPDSAARWWATCAEILRPAGWRRLIHGTPHVGFEYRWAGRQLTINIWLPGTVPTGPVLAAITGAWPGATATVTDATAPIPLATLDEGGALLPTLAAWYPIVTDHDSDPLRPLISALSGLQDPEYACVQVLTRPATPRQIRRLRAGTGALRSGQPARGLLDPTAWLRGLLELIVPRLGRAPAGTRAATTRSVPTDPERDRDARAAVDKLAAGQLWETSIRYGVAHTNPRKVAEENLRARLKTLAHGVASAYGVYTARQRLRRVRLKQPAAVLSARPLRSGYLLGAGELAAVAALPTDLAVPGLRRARAKPMPAPVEVPAGGRGVKQLGHAEIGGHAVGLPVVDARQHLHVLGSTGVGKSTFLVNMILDDVAARRGVVVIDPKGDLVTDVLDRLPETVADRVVLIDPDQDQGGYFNPLSGDDHDLAVDNVVSIFSKIFQRHWGPRIDDTLRVACLTLMRKAHATLALVPPLLNDRQFRMAFTDGLDDPEGLLGYWSWYESMPPPVRAQVIGPVMARLRAFLLRDFPRRTLGTPRSSFDMGKLLDNGGILLARLPKGQLGEDTSRLMGSFVLARAWQAATARARLPEDKRRDCTVFVDECHNFLNLPGSVDDMLAEARGYRMSLVLAHQDLAQLPRPTQLALSANARNKITFNVAPEDAHQMARHMFPELSEHDLSHLDAYQAAARLVIGNRETAAFTLHTRPPRPVVGAATHIRAACAAASGNATDPTAIEQLAKRLAGIDRGKTSRRSD</sequence>
<feature type="region of interest" description="Disordered" evidence="1">
    <location>
        <begin position="1"/>
        <end position="20"/>
    </location>
</feature>